<organism evidence="1 2">
    <name type="scientific">Aurantiacibacter arachoides</name>
    <dbReference type="NCBI Taxonomy" id="1850444"/>
    <lineage>
        <taxon>Bacteria</taxon>
        <taxon>Pseudomonadati</taxon>
        <taxon>Pseudomonadota</taxon>
        <taxon>Alphaproteobacteria</taxon>
        <taxon>Sphingomonadales</taxon>
        <taxon>Erythrobacteraceae</taxon>
        <taxon>Aurantiacibacter</taxon>
    </lineage>
</organism>
<protein>
    <recommendedName>
        <fullName evidence="3">ABC transporter substrate-binding protein</fullName>
    </recommendedName>
</protein>
<evidence type="ECO:0008006" key="3">
    <source>
        <dbReference type="Google" id="ProtNLM"/>
    </source>
</evidence>
<gene>
    <name evidence="1" type="ORF">GRI62_00375</name>
</gene>
<dbReference type="EMBL" id="WTYH01000001">
    <property type="protein sequence ID" value="MXO92060.1"/>
    <property type="molecule type" value="Genomic_DNA"/>
</dbReference>
<sequence length="140" mass="15043">MAISTLMVSCAIVAGCGIPLDPGGTTDRVRDDRIIRLGEIAGADPDASVRAALVRVAEATDARIERTPGHAEELLEALEAGRLDLVYGRFAGDSPWATHVHFGKQPGRADAPGKSERVPRFAYRNGENGWITLVEHEVSR</sequence>
<name>A0A844ZXY2_9SPHN</name>
<proteinExistence type="predicted"/>
<reference evidence="1 2" key="1">
    <citation type="submission" date="2019-12" db="EMBL/GenBank/DDBJ databases">
        <title>Genomic-based taxomic classification of the family Erythrobacteraceae.</title>
        <authorList>
            <person name="Xu L."/>
        </authorList>
    </citation>
    <scope>NUCLEOTIDE SEQUENCE [LARGE SCALE GENOMIC DNA]</scope>
    <source>
        <strain evidence="1 2">RC4-10-4</strain>
    </source>
</reference>
<evidence type="ECO:0000313" key="2">
    <source>
        <dbReference type="Proteomes" id="UP000460626"/>
    </source>
</evidence>
<dbReference type="Proteomes" id="UP000460626">
    <property type="component" value="Unassembled WGS sequence"/>
</dbReference>
<dbReference type="OrthoDB" id="7427069at2"/>
<dbReference type="RefSeq" id="WP_131451462.1">
    <property type="nucleotide sequence ID" value="NZ_BMJK01000001.1"/>
</dbReference>
<dbReference type="AlphaFoldDB" id="A0A844ZXY2"/>
<evidence type="ECO:0000313" key="1">
    <source>
        <dbReference type="EMBL" id="MXO92060.1"/>
    </source>
</evidence>
<comment type="caution">
    <text evidence="1">The sequence shown here is derived from an EMBL/GenBank/DDBJ whole genome shotgun (WGS) entry which is preliminary data.</text>
</comment>
<keyword evidence="2" id="KW-1185">Reference proteome</keyword>
<accession>A0A844ZXY2</accession>